<feature type="transmembrane region" description="Helical" evidence="1">
    <location>
        <begin position="275"/>
        <end position="293"/>
    </location>
</feature>
<feature type="transmembrane region" description="Helical" evidence="1">
    <location>
        <begin position="69"/>
        <end position="92"/>
    </location>
</feature>
<feature type="transmembrane region" description="Helical" evidence="1">
    <location>
        <begin position="177"/>
        <end position="195"/>
    </location>
</feature>
<dbReference type="GO" id="GO:0016746">
    <property type="term" value="F:acyltransferase activity"/>
    <property type="evidence" value="ECO:0007669"/>
    <property type="project" value="UniProtKB-KW"/>
</dbReference>
<evidence type="ECO:0000259" key="2">
    <source>
        <dbReference type="Pfam" id="PF01757"/>
    </source>
</evidence>
<dbReference type="Proteomes" id="UP000642107">
    <property type="component" value="Unassembled WGS sequence"/>
</dbReference>
<feature type="transmembrane region" description="Helical" evidence="1">
    <location>
        <begin position="28"/>
        <end position="49"/>
    </location>
</feature>
<keyword evidence="3" id="KW-0012">Acyltransferase</keyword>
<keyword evidence="1" id="KW-0812">Transmembrane</keyword>
<feature type="transmembrane region" description="Helical" evidence="1">
    <location>
        <begin position="201"/>
        <end position="221"/>
    </location>
</feature>
<protein>
    <submittedName>
        <fullName evidence="3">Acyltransferase family protein</fullName>
    </submittedName>
</protein>
<evidence type="ECO:0000313" key="4">
    <source>
        <dbReference type="Proteomes" id="UP000642107"/>
    </source>
</evidence>
<proteinExistence type="predicted"/>
<dbReference type="RefSeq" id="WP_192276482.1">
    <property type="nucleotide sequence ID" value="NZ_JACZDF010000001.1"/>
</dbReference>
<accession>A0ABR9DL46</accession>
<feature type="transmembrane region" description="Helical" evidence="1">
    <location>
        <begin position="140"/>
        <end position="165"/>
    </location>
</feature>
<comment type="caution">
    <text evidence="3">The sequence shown here is derived from an EMBL/GenBank/DDBJ whole genome shotgun (WGS) entry which is preliminary data.</text>
</comment>
<name>A0ABR9DL46_9MICO</name>
<keyword evidence="1" id="KW-0472">Membrane</keyword>
<organism evidence="3 4">
    <name type="scientific">Flavimobilis rhizosphaerae</name>
    <dbReference type="NCBI Taxonomy" id="2775421"/>
    <lineage>
        <taxon>Bacteria</taxon>
        <taxon>Bacillati</taxon>
        <taxon>Actinomycetota</taxon>
        <taxon>Actinomycetes</taxon>
        <taxon>Micrococcales</taxon>
        <taxon>Jonesiaceae</taxon>
        <taxon>Flavimobilis</taxon>
    </lineage>
</organism>
<reference evidence="3 4" key="1">
    <citation type="submission" date="2020-09" db="EMBL/GenBank/DDBJ databases">
        <title>Flavimobilis rhizosphaerae sp. nov., isolated from rhizosphere soil of Spartina alterniflora.</title>
        <authorList>
            <person name="Hanqin C."/>
        </authorList>
    </citation>
    <scope>NUCLEOTIDE SEQUENCE [LARGE SCALE GENOMIC DNA]</scope>
    <source>
        <strain evidence="3 4">GY 10621</strain>
    </source>
</reference>
<dbReference type="InterPro" id="IPR002656">
    <property type="entry name" value="Acyl_transf_3_dom"/>
</dbReference>
<feature type="transmembrane region" description="Helical" evidence="1">
    <location>
        <begin position="113"/>
        <end position="134"/>
    </location>
</feature>
<gene>
    <name evidence="3" type="ORF">IGS67_00050</name>
</gene>
<feature type="domain" description="Acyltransferase 3" evidence="2">
    <location>
        <begin position="25"/>
        <end position="363"/>
    </location>
</feature>
<dbReference type="EMBL" id="JACZDF010000001">
    <property type="protein sequence ID" value="MBD9697894.1"/>
    <property type="molecule type" value="Genomic_DNA"/>
</dbReference>
<keyword evidence="3" id="KW-0808">Transferase</keyword>
<evidence type="ECO:0000313" key="3">
    <source>
        <dbReference type="EMBL" id="MBD9697894.1"/>
    </source>
</evidence>
<dbReference type="Pfam" id="PF01757">
    <property type="entry name" value="Acyl_transf_3"/>
    <property type="match status" value="1"/>
</dbReference>
<evidence type="ECO:0000256" key="1">
    <source>
        <dbReference type="SAM" id="Phobius"/>
    </source>
</evidence>
<feature type="transmembrane region" description="Helical" evidence="1">
    <location>
        <begin position="346"/>
        <end position="367"/>
    </location>
</feature>
<keyword evidence="1" id="KW-1133">Transmembrane helix</keyword>
<feature type="transmembrane region" description="Helical" evidence="1">
    <location>
        <begin position="314"/>
        <end position="334"/>
    </location>
</feature>
<feature type="transmembrane region" description="Helical" evidence="1">
    <location>
        <begin position="233"/>
        <end position="255"/>
    </location>
</feature>
<sequence length="379" mass="40602">MTDTTPEARTLPADTAPADLARDRFADLVRSVALGAVICGHWTMAAVSVDAGGALHVGNVLARARWAWPATWVLVLIGLFFLVGGFANATSLTRARARGLSSRAWVGRRLRGLFGPVVPFVALVLAVVGIALLVGAPRGLTATVAVAVLMPLWFLAVYGVLVVLAPLGLRLDARWGWRVWIVMSVGAVAVDAVRIVTDVPWYGYLNYVLVWGLAQQLGFAYRDGRLTRVRAPALALWAAAGFGTMALLASTGEWSWSMVGLPGDRSPMNPPSTQALAHVWAQVPLALLARRALAGRLDGPRAAPLLDRVADASLRAFLWHLPLYVVVTAVWFAAGWPFPEPASGLWWATRPLVLVVLGALLVVLLGLPARLRRRRAPAA</sequence>
<keyword evidence="4" id="KW-1185">Reference proteome</keyword>